<dbReference type="PRINTS" id="PR00038">
    <property type="entry name" value="HTHLUXR"/>
</dbReference>
<dbReference type="PROSITE" id="PS50043">
    <property type="entry name" value="HTH_LUXR_2"/>
    <property type="match status" value="1"/>
</dbReference>
<sequence length="218" mass="24608">MKQLLLVDDHTLVRSGFQLILEAQQDITVIAGVENGEKAMEYLNSSSKPDIILTDIHMEQMDGIQLIQAVKKKYEDIKIIVLSMEDNIHVVQEILNLGADGYLSKDSNVEEILFGIQQVIRGEQYISASLSIDIIRNLSKYSQMDVDRSAIMTRYDISERELSVLELIAQGHTNAEIADQIYLSKRTVEGHRQQLIEKTGSKNTAGLVRFGFQKKLLS</sequence>
<dbReference type="InterPro" id="IPR016032">
    <property type="entry name" value="Sig_transdc_resp-reg_C-effctor"/>
</dbReference>
<organism evidence="6 7">
    <name type="scientific">Sphingobacterium zeae</name>
    <dbReference type="NCBI Taxonomy" id="1776859"/>
    <lineage>
        <taxon>Bacteria</taxon>
        <taxon>Pseudomonadati</taxon>
        <taxon>Bacteroidota</taxon>
        <taxon>Sphingobacteriia</taxon>
        <taxon>Sphingobacteriales</taxon>
        <taxon>Sphingobacteriaceae</taxon>
        <taxon>Sphingobacterium</taxon>
    </lineage>
</organism>
<evidence type="ECO:0000256" key="2">
    <source>
        <dbReference type="ARBA" id="ARBA00023125"/>
    </source>
</evidence>
<name>A0ABU0U7K9_9SPHI</name>
<protein>
    <submittedName>
        <fullName evidence="6">Two-component system response regulator NreC</fullName>
    </submittedName>
</protein>
<dbReference type="Pfam" id="PF00072">
    <property type="entry name" value="Response_reg"/>
    <property type="match status" value="1"/>
</dbReference>
<dbReference type="CDD" id="cd06170">
    <property type="entry name" value="LuxR_C_like"/>
    <property type="match status" value="1"/>
</dbReference>
<evidence type="ECO:0000313" key="7">
    <source>
        <dbReference type="Proteomes" id="UP001244640"/>
    </source>
</evidence>
<dbReference type="InterPro" id="IPR039420">
    <property type="entry name" value="WalR-like"/>
</dbReference>
<dbReference type="Proteomes" id="UP001244640">
    <property type="component" value="Unassembled WGS sequence"/>
</dbReference>
<dbReference type="SUPFAM" id="SSF46894">
    <property type="entry name" value="C-terminal effector domain of the bipartite response regulators"/>
    <property type="match status" value="1"/>
</dbReference>
<dbReference type="SUPFAM" id="SSF52172">
    <property type="entry name" value="CheY-like"/>
    <property type="match status" value="1"/>
</dbReference>
<feature type="modified residue" description="4-aspartylphosphate" evidence="3">
    <location>
        <position position="55"/>
    </location>
</feature>
<dbReference type="Gene3D" id="3.40.50.2300">
    <property type="match status" value="1"/>
</dbReference>
<dbReference type="InterPro" id="IPR058245">
    <property type="entry name" value="NreC/VraR/RcsB-like_REC"/>
</dbReference>
<evidence type="ECO:0000259" key="5">
    <source>
        <dbReference type="PROSITE" id="PS50110"/>
    </source>
</evidence>
<dbReference type="PANTHER" id="PTHR43214">
    <property type="entry name" value="TWO-COMPONENT RESPONSE REGULATOR"/>
    <property type="match status" value="1"/>
</dbReference>
<dbReference type="SMART" id="SM00421">
    <property type="entry name" value="HTH_LUXR"/>
    <property type="match status" value="1"/>
</dbReference>
<feature type="domain" description="Response regulatory" evidence="5">
    <location>
        <begin position="3"/>
        <end position="120"/>
    </location>
</feature>
<dbReference type="Pfam" id="PF00196">
    <property type="entry name" value="GerE"/>
    <property type="match status" value="1"/>
</dbReference>
<accession>A0ABU0U7K9</accession>
<dbReference type="InterPro" id="IPR001789">
    <property type="entry name" value="Sig_transdc_resp-reg_receiver"/>
</dbReference>
<dbReference type="RefSeq" id="WP_307186508.1">
    <property type="nucleotide sequence ID" value="NZ_JAUTBA010000001.1"/>
</dbReference>
<dbReference type="PROSITE" id="PS50110">
    <property type="entry name" value="RESPONSE_REGULATORY"/>
    <property type="match status" value="1"/>
</dbReference>
<proteinExistence type="predicted"/>
<comment type="caution">
    <text evidence="6">The sequence shown here is derived from an EMBL/GenBank/DDBJ whole genome shotgun (WGS) entry which is preliminary data.</text>
</comment>
<evidence type="ECO:0000256" key="3">
    <source>
        <dbReference type="PROSITE-ProRule" id="PRU00169"/>
    </source>
</evidence>
<evidence type="ECO:0000256" key="1">
    <source>
        <dbReference type="ARBA" id="ARBA00022553"/>
    </source>
</evidence>
<feature type="domain" description="HTH luxR-type" evidence="4">
    <location>
        <begin position="150"/>
        <end position="215"/>
    </location>
</feature>
<keyword evidence="7" id="KW-1185">Reference proteome</keyword>
<dbReference type="InterPro" id="IPR011006">
    <property type="entry name" value="CheY-like_superfamily"/>
</dbReference>
<gene>
    <name evidence="6" type="ORF">QE382_002934</name>
</gene>
<evidence type="ECO:0000313" key="6">
    <source>
        <dbReference type="EMBL" id="MDQ1150950.1"/>
    </source>
</evidence>
<dbReference type="EMBL" id="JAUTBA010000001">
    <property type="protein sequence ID" value="MDQ1150950.1"/>
    <property type="molecule type" value="Genomic_DNA"/>
</dbReference>
<reference evidence="6 7" key="1">
    <citation type="submission" date="2023-07" db="EMBL/GenBank/DDBJ databases">
        <title>Functional and genomic diversity of the sorghum phyllosphere microbiome.</title>
        <authorList>
            <person name="Shade A."/>
        </authorList>
    </citation>
    <scope>NUCLEOTIDE SEQUENCE [LARGE SCALE GENOMIC DNA]</scope>
    <source>
        <strain evidence="6 7">SORGH_AS_0892</strain>
    </source>
</reference>
<dbReference type="CDD" id="cd17535">
    <property type="entry name" value="REC_NarL-like"/>
    <property type="match status" value="1"/>
</dbReference>
<keyword evidence="2" id="KW-0238">DNA-binding</keyword>
<dbReference type="SMART" id="SM00448">
    <property type="entry name" value="REC"/>
    <property type="match status" value="1"/>
</dbReference>
<evidence type="ECO:0000259" key="4">
    <source>
        <dbReference type="PROSITE" id="PS50043"/>
    </source>
</evidence>
<dbReference type="PANTHER" id="PTHR43214:SF43">
    <property type="entry name" value="TWO-COMPONENT RESPONSE REGULATOR"/>
    <property type="match status" value="1"/>
</dbReference>
<dbReference type="InterPro" id="IPR000792">
    <property type="entry name" value="Tscrpt_reg_LuxR_C"/>
</dbReference>
<keyword evidence="1 3" id="KW-0597">Phosphoprotein</keyword>